<gene>
    <name evidence="2" type="ORF">HPP92_015899</name>
</gene>
<dbReference type="EMBL" id="JADCNL010000007">
    <property type="protein sequence ID" value="KAG0474042.1"/>
    <property type="molecule type" value="Genomic_DNA"/>
</dbReference>
<feature type="compositionally biased region" description="Basic and acidic residues" evidence="1">
    <location>
        <begin position="35"/>
        <end position="44"/>
    </location>
</feature>
<keyword evidence="3" id="KW-1185">Reference proteome</keyword>
<evidence type="ECO:0000256" key="1">
    <source>
        <dbReference type="SAM" id="MobiDB-lite"/>
    </source>
</evidence>
<name>A0A835QUG2_VANPL</name>
<evidence type="ECO:0000313" key="3">
    <source>
        <dbReference type="Proteomes" id="UP000636800"/>
    </source>
</evidence>
<accession>A0A835QUG2</accession>
<dbReference type="OrthoDB" id="761920at2759"/>
<reference evidence="2 3" key="1">
    <citation type="journal article" date="2020" name="Nat. Food">
        <title>A phased Vanilla planifolia genome enables genetic improvement of flavour and production.</title>
        <authorList>
            <person name="Hasing T."/>
            <person name="Tang H."/>
            <person name="Brym M."/>
            <person name="Khazi F."/>
            <person name="Huang T."/>
            <person name="Chambers A.H."/>
        </authorList>
    </citation>
    <scope>NUCLEOTIDE SEQUENCE [LARGE SCALE GENOMIC DNA]</scope>
    <source>
        <tissue evidence="2">Leaf</tissue>
    </source>
</reference>
<organism evidence="2 3">
    <name type="scientific">Vanilla planifolia</name>
    <name type="common">Vanilla</name>
    <dbReference type="NCBI Taxonomy" id="51239"/>
    <lineage>
        <taxon>Eukaryota</taxon>
        <taxon>Viridiplantae</taxon>
        <taxon>Streptophyta</taxon>
        <taxon>Embryophyta</taxon>
        <taxon>Tracheophyta</taxon>
        <taxon>Spermatophyta</taxon>
        <taxon>Magnoliopsida</taxon>
        <taxon>Liliopsida</taxon>
        <taxon>Asparagales</taxon>
        <taxon>Orchidaceae</taxon>
        <taxon>Vanilloideae</taxon>
        <taxon>Vanilleae</taxon>
        <taxon>Vanilla</taxon>
    </lineage>
</organism>
<sequence>MTTWNQQSLLVGEIPAKPRLRNRCRPAGMPDGEEERANQARRPEGGGGQRKMSASGYWTEKRDRTQE</sequence>
<protein>
    <submittedName>
        <fullName evidence="2">Uncharacterized protein</fullName>
    </submittedName>
</protein>
<evidence type="ECO:0000313" key="2">
    <source>
        <dbReference type="EMBL" id="KAG0474042.1"/>
    </source>
</evidence>
<dbReference type="AlphaFoldDB" id="A0A835QUG2"/>
<dbReference type="Proteomes" id="UP000636800">
    <property type="component" value="Chromosome 7"/>
</dbReference>
<feature type="region of interest" description="Disordered" evidence="1">
    <location>
        <begin position="1"/>
        <end position="67"/>
    </location>
</feature>
<proteinExistence type="predicted"/>
<comment type="caution">
    <text evidence="2">The sequence shown here is derived from an EMBL/GenBank/DDBJ whole genome shotgun (WGS) entry which is preliminary data.</text>
</comment>